<dbReference type="Proteomes" id="UP000196138">
    <property type="component" value="Chromosome"/>
</dbReference>
<organism evidence="5 6">
    <name type="scientific">Comamonas serinivorans</name>
    <dbReference type="NCBI Taxonomy" id="1082851"/>
    <lineage>
        <taxon>Bacteria</taxon>
        <taxon>Pseudomonadati</taxon>
        <taxon>Pseudomonadota</taxon>
        <taxon>Betaproteobacteria</taxon>
        <taxon>Burkholderiales</taxon>
        <taxon>Comamonadaceae</taxon>
        <taxon>Comamonas</taxon>
    </lineage>
</organism>
<dbReference type="PANTHER" id="PTHR30337:SF0">
    <property type="entry name" value="NUCLEASE SBCCD SUBUNIT D"/>
    <property type="match status" value="1"/>
</dbReference>
<dbReference type="PANTHER" id="PTHR30337">
    <property type="entry name" value="COMPONENT OF ATP-DEPENDENT DSDNA EXONUCLEASE"/>
    <property type="match status" value="1"/>
</dbReference>
<evidence type="ECO:0000313" key="5">
    <source>
        <dbReference type="EMBL" id="ARU05971.1"/>
    </source>
</evidence>
<dbReference type="SUPFAM" id="SSF56300">
    <property type="entry name" value="Metallo-dependent phosphatases"/>
    <property type="match status" value="1"/>
</dbReference>
<protein>
    <recommendedName>
        <fullName evidence="4">Calcineurin-like phosphoesterase domain-containing protein</fullName>
    </recommendedName>
</protein>
<dbReference type="PIRSF" id="PIRSF033093">
    <property type="entry name" value="UCP_ML1119"/>
    <property type="match status" value="1"/>
</dbReference>
<dbReference type="AlphaFoldDB" id="A0A1Y0ERF2"/>
<reference evidence="5 6" key="1">
    <citation type="submission" date="2017-05" db="EMBL/GenBank/DDBJ databases">
        <authorList>
            <person name="Song R."/>
            <person name="Chenine A.L."/>
            <person name="Ruprecht R.M."/>
        </authorList>
    </citation>
    <scope>NUCLEOTIDE SEQUENCE [LARGE SCALE GENOMIC DNA]</scope>
    <source>
        <strain evidence="5 6">DSM 26136</strain>
    </source>
</reference>
<dbReference type="InterPro" id="IPR014577">
    <property type="entry name" value="UCP033093_metalloPase"/>
</dbReference>
<keyword evidence="2" id="KW-0378">Hydrolase</keyword>
<proteinExistence type="predicted"/>
<evidence type="ECO:0000256" key="3">
    <source>
        <dbReference type="ARBA" id="ARBA00022839"/>
    </source>
</evidence>
<evidence type="ECO:0000313" key="6">
    <source>
        <dbReference type="Proteomes" id="UP000196138"/>
    </source>
</evidence>
<evidence type="ECO:0000256" key="2">
    <source>
        <dbReference type="ARBA" id="ARBA00022801"/>
    </source>
</evidence>
<sequence length="367" mass="39730">MPRFIHTADWQIGRHYPFLEADDAVRLADARLAAVVRLMALAVRLDVDAVLVAGDVFDAQTVSDKTLRRLFAALGTERAVVLLPGNHDAALAESVWTRAQRLDLVPPQVHLALRPEAIVLPSMAVLPAPLVQRHTRGDATAWFDTAETPPGLCRIGLAHGSVQGILAEGMDADNPIAADRAQRARLDYLALGDWHGLRQIDARTAYSGTPEPERFRDNGAGQALLVEVDAPGALPRLRPLATAAHTWQQQAVDLQVPSDVAALIDASTRWPARLVLRLVLSGHIDLASHARLQRALDEARARVASLSVDEQGLQVAASEAELDELAVDGYLLDVLAELRARQAQGDATADEAMRVFARSLMQQRGLA</sequence>
<keyword evidence="1" id="KW-0540">Nuclease</keyword>
<evidence type="ECO:0000259" key="4">
    <source>
        <dbReference type="Pfam" id="PF00149"/>
    </source>
</evidence>
<dbReference type="RefSeq" id="WP_087282653.1">
    <property type="nucleotide sequence ID" value="NZ_CP021455.1"/>
</dbReference>
<dbReference type="OrthoDB" id="9773856at2"/>
<dbReference type="Pfam" id="PF00149">
    <property type="entry name" value="Metallophos"/>
    <property type="match status" value="1"/>
</dbReference>
<dbReference type="GO" id="GO:0004527">
    <property type="term" value="F:exonuclease activity"/>
    <property type="evidence" value="ECO:0007669"/>
    <property type="project" value="UniProtKB-KW"/>
</dbReference>
<gene>
    <name evidence="5" type="ORF">CCO03_16005</name>
</gene>
<accession>A0A1Y0ERF2</accession>
<evidence type="ECO:0000256" key="1">
    <source>
        <dbReference type="ARBA" id="ARBA00022722"/>
    </source>
</evidence>
<dbReference type="InterPro" id="IPR004843">
    <property type="entry name" value="Calcineurin-like_PHP"/>
</dbReference>
<dbReference type="CDD" id="cd00840">
    <property type="entry name" value="MPP_Mre11_N"/>
    <property type="match status" value="1"/>
</dbReference>
<keyword evidence="6" id="KW-1185">Reference proteome</keyword>
<feature type="domain" description="Calcineurin-like phosphoesterase" evidence="4">
    <location>
        <begin position="3"/>
        <end position="99"/>
    </location>
</feature>
<keyword evidence="3" id="KW-0269">Exonuclease</keyword>
<dbReference type="EMBL" id="CP021455">
    <property type="protein sequence ID" value="ARU05971.1"/>
    <property type="molecule type" value="Genomic_DNA"/>
</dbReference>
<dbReference type="KEGG" id="cser:CCO03_16005"/>
<dbReference type="InterPro" id="IPR029052">
    <property type="entry name" value="Metallo-depent_PP-like"/>
</dbReference>
<dbReference type="InterPro" id="IPR050535">
    <property type="entry name" value="DNA_Repair-Maintenance_Comp"/>
</dbReference>
<dbReference type="InterPro" id="IPR041796">
    <property type="entry name" value="Mre11_N"/>
</dbReference>
<name>A0A1Y0ERF2_9BURK</name>
<dbReference type="Gene3D" id="3.60.21.10">
    <property type="match status" value="1"/>
</dbReference>